<gene>
    <name evidence="1" type="ORF">BGAL_0222g00190</name>
</gene>
<dbReference type="AlphaFoldDB" id="A0A4S8R430"/>
<keyword evidence="2" id="KW-1185">Reference proteome</keyword>
<accession>A0A4S8R430</accession>
<organism evidence="1 2">
    <name type="scientific">Botrytis galanthina</name>
    <dbReference type="NCBI Taxonomy" id="278940"/>
    <lineage>
        <taxon>Eukaryota</taxon>
        <taxon>Fungi</taxon>
        <taxon>Dikarya</taxon>
        <taxon>Ascomycota</taxon>
        <taxon>Pezizomycotina</taxon>
        <taxon>Leotiomycetes</taxon>
        <taxon>Helotiales</taxon>
        <taxon>Sclerotiniaceae</taxon>
        <taxon>Botrytis</taxon>
    </lineage>
</organism>
<proteinExistence type="predicted"/>
<dbReference type="OrthoDB" id="3512539at2759"/>
<dbReference type="Proteomes" id="UP000308671">
    <property type="component" value="Unassembled WGS sequence"/>
</dbReference>
<protein>
    <submittedName>
        <fullName evidence="1">Uncharacterized protein</fullName>
    </submittedName>
</protein>
<evidence type="ECO:0000313" key="2">
    <source>
        <dbReference type="Proteomes" id="UP000308671"/>
    </source>
</evidence>
<sequence>MENIPEAKVKKNQISTMDKDSTIPVDMNPDVEMWLSKIHALTMTRLENFQKLADINVAREDAHVKYRILIVSIIIWPASRILMLKSCLFEEDNLANFKKDFPNASRALLAEFQKAASENTVLDDLNIARKKQEIVYIACRNELREMNKIFNNLFPEYIPQDVQHPSVTSFPATDFERILIFFRTCSPENVAREVFTHKALPGFKIYSCEKSSNRDDLPPSYRAQVESARRIPDDPDRFISYDTPAVTERMRNPERRKAKDVFTATLETVWVYDPRCKKYGPRLCQQVFHKYSADEDNDLTRRMMVYVEISIVDVE</sequence>
<evidence type="ECO:0000313" key="1">
    <source>
        <dbReference type="EMBL" id="THV48899.1"/>
    </source>
</evidence>
<dbReference type="EMBL" id="PQXL01000222">
    <property type="protein sequence ID" value="THV48899.1"/>
    <property type="molecule type" value="Genomic_DNA"/>
</dbReference>
<comment type="caution">
    <text evidence="1">The sequence shown here is derived from an EMBL/GenBank/DDBJ whole genome shotgun (WGS) entry which is preliminary data.</text>
</comment>
<reference evidence="1 2" key="1">
    <citation type="submission" date="2017-12" db="EMBL/GenBank/DDBJ databases">
        <title>Comparative genomics of Botrytis spp.</title>
        <authorList>
            <person name="Valero-Jimenez C.A."/>
            <person name="Tapia P."/>
            <person name="Veloso J."/>
            <person name="Silva-Moreno E."/>
            <person name="Staats M."/>
            <person name="Valdes J.H."/>
            <person name="Van Kan J.A.L."/>
        </authorList>
    </citation>
    <scope>NUCLEOTIDE SEQUENCE [LARGE SCALE GENOMIC DNA]</scope>
    <source>
        <strain evidence="1 2">MUCL435</strain>
    </source>
</reference>
<name>A0A4S8R430_9HELO</name>